<organism evidence="1 2">
    <name type="scientific">Hypholoma sublateritium (strain FD-334 SS-4)</name>
    <dbReference type="NCBI Taxonomy" id="945553"/>
    <lineage>
        <taxon>Eukaryota</taxon>
        <taxon>Fungi</taxon>
        <taxon>Dikarya</taxon>
        <taxon>Basidiomycota</taxon>
        <taxon>Agaricomycotina</taxon>
        <taxon>Agaricomycetes</taxon>
        <taxon>Agaricomycetidae</taxon>
        <taxon>Agaricales</taxon>
        <taxon>Agaricineae</taxon>
        <taxon>Strophariaceae</taxon>
        <taxon>Hypholoma</taxon>
    </lineage>
</organism>
<dbReference type="EMBL" id="KN817520">
    <property type="protein sequence ID" value="KJA28869.1"/>
    <property type="molecule type" value="Genomic_DNA"/>
</dbReference>
<evidence type="ECO:0000313" key="2">
    <source>
        <dbReference type="Proteomes" id="UP000054270"/>
    </source>
</evidence>
<sequence length="69" mass="7437">MAYACGCAYYAAVRTAGYDLRDLSATINDYRVPVACVNYGAMCALFPIGAQVFIQTQLCNAAHLHANDD</sequence>
<keyword evidence="2" id="KW-1185">Reference proteome</keyword>
<accession>A0A0D2PDD7</accession>
<proteinExistence type="predicted"/>
<evidence type="ECO:0000313" key="1">
    <source>
        <dbReference type="EMBL" id="KJA28869.1"/>
    </source>
</evidence>
<dbReference type="Proteomes" id="UP000054270">
    <property type="component" value="Unassembled WGS sequence"/>
</dbReference>
<reference evidence="2" key="1">
    <citation type="submission" date="2014-04" db="EMBL/GenBank/DDBJ databases">
        <title>Evolutionary Origins and Diversification of the Mycorrhizal Mutualists.</title>
        <authorList>
            <consortium name="DOE Joint Genome Institute"/>
            <consortium name="Mycorrhizal Genomics Consortium"/>
            <person name="Kohler A."/>
            <person name="Kuo A."/>
            <person name="Nagy L.G."/>
            <person name="Floudas D."/>
            <person name="Copeland A."/>
            <person name="Barry K.W."/>
            <person name="Cichocki N."/>
            <person name="Veneault-Fourrey C."/>
            <person name="LaButti K."/>
            <person name="Lindquist E.A."/>
            <person name="Lipzen A."/>
            <person name="Lundell T."/>
            <person name="Morin E."/>
            <person name="Murat C."/>
            <person name="Riley R."/>
            <person name="Ohm R."/>
            <person name="Sun H."/>
            <person name="Tunlid A."/>
            <person name="Henrissat B."/>
            <person name="Grigoriev I.V."/>
            <person name="Hibbett D.S."/>
            <person name="Martin F."/>
        </authorList>
    </citation>
    <scope>NUCLEOTIDE SEQUENCE [LARGE SCALE GENOMIC DNA]</scope>
    <source>
        <strain evidence="2">FD-334 SS-4</strain>
    </source>
</reference>
<dbReference type="AlphaFoldDB" id="A0A0D2PDD7"/>
<protein>
    <submittedName>
        <fullName evidence="1">Uncharacterized protein</fullName>
    </submittedName>
</protein>
<gene>
    <name evidence="1" type="ORF">HYPSUDRAFT_61707</name>
</gene>
<name>A0A0D2PDD7_HYPSF</name>